<dbReference type="GeneID" id="300413976"/>
<dbReference type="EMBL" id="LGTO01000007">
    <property type="protein sequence ID" value="KNE19214.1"/>
    <property type="molecule type" value="Genomic_DNA"/>
</dbReference>
<name>A0A0L0QL28_VIRPA</name>
<dbReference type="InterPro" id="IPR010921">
    <property type="entry name" value="Trp_repressor/repl_initiator"/>
</dbReference>
<dbReference type="Proteomes" id="UP000036780">
    <property type="component" value="Unassembled WGS sequence"/>
</dbReference>
<evidence type="ECO:0000259" key="1">
    <source>
        <dbReference type="Pfam" id="PF13518"/>
    </source>
</evidence>
<dbReference type="GO" id="GO:0043565">
    <property type="term" value="F:sequence-specific DNA binding"/>
    <property type="evidence" value="ECO:0007669"/>
    <property type="project" value="InterPro"/>
</dbReference>
<dbReference type="InterPro" id="IPR036388">
    <property type="entry name" value="WH-like_DNA-bd_sf"/>
</dbReference>
<organism evidence="2 3">
    <name type="scientific">Virgibacillus pantothenticus</name>
    <dbReference type="NCBI Taxonomy" id="1473"/>
    <lineage>
        <taxon>Bacteria</taxon>
        <taxon>Bacillati</taxon>
        <taxon>Bacillota</taxon>
        <taxon>Bacilli</taxon>
        <taxon>Bacillales</taxon>
        <taxon>Bacillaceae</taxon>
        <taxon>Virgibacillus</taxon>
    </lineage>
</organism>
<gene>
    <name evidence="2" type="ORF">AFK71_11800</name>
</gene>
<protein>
    <recommendedName>
        <fullName evidence="1">Insertion element IS150 protein InsJ-like helix-turn-helix domain-containing protein</fullName>
    </recommendedName>
</protein>
<dbReference type="SUPFAM" id="SSF48295">
    <property type="entry name" value="TrpR-like"/>
    <property type="match status" value="1"/>
</dbReference>
<feature type="domain" description="Insertion element IS150 protein InsJ-like helix-turn-helix" evidence="1">
    <location>
        <begin position="12"/>
        <end position="63"/>
    </location>
</feature>
<dbReference type="AlphaFoldDB" id="A0A0L0QL28"/>
<dbReference type="OrthoDB" id="9797531at2"/>
<accession>A0A0L0QL28</accession>
<keyword evidence="3" id="KW-1185">Reference proteome</keyword>
<reference evidence="3" key="1">
    <citation type="submission" date="2015-07" db="EMBL/GenBank/DDBJ databases">
        <title>Fjat-10053 dsm26.</title>
        <authorList>
            <person name="Liu B."/>
            <person name="Wang J."/>
            <person name="Zhu Y."/>
            <person name="Liu G."/>
            <person name="Chen Q."/>
            <person name="Chen Z."/>
            <person name="Lan J."/>
            <person name="Che J."/>
            <person name="Ge C."/>
            <person name="Shi H."/>
            <person name="Pan Z."/>
            <person name="Liu X."/>
        </authorList>
    </citation>
    <scope>NUCLEOTIDE SEQUENCE [LARGE SCALE GENOMIC DNA]</scope>
    <source>
        <strain evidence="3">DSM 26</strain>
    </source>
</reference>
<comment type="caution">
    <text evidence="2">The sequence shown here is derived from an EMBL/GenBank/DDBJ whole genome shotgun (WGS) entry which is preliminary data.</text>
</comment>
<dbReference type="Pfam" id="PF13518">
    <property type="entry name" value="HTH_28"/>
    <property type="match status" value="1"/>
</dbReference>
<dbReference type="InterPro" id="IPR055247">
    <property type="entry name" value="InsJ-like_HTH"/>
</dbReference>
<evidence type="ECO:0000313" key="3">
    <source>
        <dbReference type="Proteomes" id="UP000036780"/>
    </source>
</evidence>
<dbReference type="RefSeq" id="WP_072741164.1">
    <property type="nucleotide sequence ID" value="NZ_BOSN01000006.1"/>
</dbReference>
<evidence type="ECO:0000313" key="2">
    <source>
        <dbReference type="EMBL" id="KNE19214.1"/>
    </source>
</evidence>
<dbReference type="Gene3D" id="1.10.10.10">
    <property type="entry name" value="Winged helix-like DNA-binding domain superfamily/Winged helix DNA-binding domain"/>
    <property type="match status" value="1"/>
</dbReference>
<proteinExistence type="predicted"/>
<sequence length="101" mass="11925">MSGKYKFYSSQFKYEVLKAYKNEDYTIKELCSKCRIADVTLYDWAEKYEKYGLNGLENSRTWKSYSKALIQAAVKDYISGEYSQLDVICYQAPNDQRFLAF</sequence>